<comment type="function">
    <text evidence="1">Specifically methylates the cytosine at position 967 (m5C967) of 16S rRNA.</text>
</comment>
<comment type="similarity">
    <text evidence="13">Belongs to the class I-like SAM-binding methyltransferase superfamily. RsmB/NOP family.</text>
</comment>
<keyword evidence="9 13" id="KW-0694">RNA-binding</keyword>
<keyword evidence="8 13" id="KW-0949">S-adenosyl-L-methionine</keyword>
<dbReference type="Pfam" id="PF01189">
    <property type="entry name" value="Methyltr_RsmB-F"/>
    <property type="match status" value="1"/>
</dbReference>
<dbReference type="PROSITE" id="PS51686">
    <property type="entry name" value="SAM_MT_RSMB_NOP"/>
    <property type="match status" value="1"/>
</dbReference>
<evidence type="ECO:0000256" key="9">
    <source>
        <dbReference type="ARBA" id="ARBA00022884"/>
    </source>
</evidence>
<keyword evidence="5" id="KW-0698">rRNA processing</keyword>
<comment type="subcellular location">
    <subcellularLocation>
        <location evidence="2">Cytoplasm</location>
    </subcellularLocation>
</comment>
<dbReference type="EC" id="2.1.1.176" evidence="3"/>
<dbReference type="Pfam" id="PF01029">
    <property type="entry name" value="NusB"/>
    <property type="match status" value="1"/>
</dbReference>
<feature type="binding site" evidence="13">
    <location>
        <position position="339"/>
    </location>
    <ligand>
        <name>S-adenosyl-L-methionine</name>
        <dbReference type="ChEBI" id="CHEBI:59789"/>
    </ligand>
</feature>
<dbReference type="SUPFAM" id="SSF53335">
    <property type="entry name" value="S-adenosyl-L-methionine-dependent methyltransferases"/>
    <property type="match status" value="1"/>
</dbReference>
<feature type="binding site" evidence="13">
    <location>
        <begin position="270"/>
        <end position="276"/>
    </location>
    <ligand>
        <name>S-adenosyl-L-methionine</name>
        <dbReference type="ChEBI" id="CHEBI:59789"/>
    </ligand>
</feature>
<evidence type="ECO:0000256" key="13">
    <source>
        <dbReference type="PROSITE-ProRule" id="PRU01023"/>
    </source>
</evidence>
<dbReference type="GO" id="GO:0008168">
    <property type="term" value="F:methyltransferase activity"/>
    <property type="evidence" value="ECO:0007669"/>
    <property type="project" value="UniProtKB-KW"/>
</dbReference>
<evidence type="ECO:0000259" key="14">
    <source>
        <dbReference type="PROSITE" id="PS51686"/>
    </source>
</evidence>
<dbReference type="NCBIfam" id="TIGR00563">
    <property type="entry name" value="rsmB"/>
    <property type="match status" value="1"/>
</dbReference>
<feature type="binding site" evidence="13">
    <location>
        <position position="293"/>
    </location>
    <ligand>
        <name>S-adenosyl-L-methionine</name>
        <dbReference type="ChEBI" id="CHEBI:59789"/>
    </ligand>
</feature>
<dbReference type="RefSeq" id="WP_313793583.1">
    <property type="nucleotide sequence ID" value="NZ_CP102453.1"/>
</dbReference>
<reference evidence="15 16" key="1">
    <citation type="submission" date="2022-08" db="EMBL/GenBank/DDBJ databases">
        <title>Aerococcaceae sp. nov isolated from spoiled eye mask.</title>
        <authorList>
            <person name="Zhou G."/>
            <person name="Xie X.-B."/>
            <person name="Shi Q.-S."/>
            <person name="Wang Y.-S."/>
            <person name="Wen X."/>
            <person name="Peng H."/>
            <person name="Yang X.-J."/>
            <person name="Tao H.-B."/>
            <person name="Huang X.-M."/>
        </authorList>
    </citation>
    <scope>NUCLEOTIDE SEQUENCE [LARGE SCALE GENOMIC DNA]</scope>
    <source>
        <strain evidence="16">DM20194951</strain>
    </source>
</reference>
<dbReference type="InterPro" id="IPR023267">
    <property type="entry name" value="RCMT"/>
</dbReference>
<evidence type="ECO:0000313" key="16">
    <source>
        <dbReference type="Proteomes" id="UP001315967"/>
    </source>
</evidence>
<evidence type="ECO:0000256" key="11">
    <source>
        <dbReference type="ARBA" id="ARBA00031088"/>
    </source>
</evidence>
<feature type="domain" description="SAM-dependent MTase RsmB/NOP-type" evidence="14">
    <location>
        <begin position="181"/>
        <end position="455"/>
    </location>
</feature>
<dbReference type="EMBL" id="CP102453">
    <property type="protein sequence ID" value="UUX34081.1"/>
    <property type="molecule type" value="Genomic_DNA"/>
</dbReference>
<dbReference type="InterPro" id="IPR054728">
    <property type="entry name" value="RsmB-like_ferredoxin"/>
</dbReference>
<accession>A0ABY5P675</accession>
<dbReference type="Gene3D" id="1.10.940.10">
    <property type="entry name" value="NusB-like"/>
    <property type="match status" value="1"/>
</dbReference>
<evidence type="ECO:0000256" key="7">
    <source>
        <dbReference type="ARBA" id="ARBA00022679"/>
    </source>
</evidence>
<dbReference type="Pfam" id="PF22458">
    <property type="entry name" value="RsmF-B_ferredox"/>
    <property type="match status" value="1"/>
</dbReference>
<dbReference type="InterPro" id="IPR001678">
    <property type="entry name" value="MeTrfase_RsmB-F_NOP2_dom"/>
</dbReference>
<keyword evidence="4" id="KW-0963">Cytoplasm</keyword>
<dbReference type="InterPro" id="IPR004573">
    <property type="entry name" value="rRNA_ssu_MeTfrase_B"/>
</dbReference>
<dbReference type="InterPro" id="IPR035926">
    <property type="entry name" value="NusB-like_sf"/>
</dbReference>
<gene>
    <name evidence="15" type="primary">rsmB</name>
    <name evidence="15" type="ORF">NRE15_14555</name>
</gene>
<dbReference type="SUPFAM" id="SSF48013">
    <property type="entry name" value="NusB-like"/>
    <property type="match status" value="1"/>
</dbReference>
<keyword evidence="16" id="KW-1185">Reference proteome</keyword>
<dbReference type="InterPro" id="IPR029063">
    <property type="entry name" value="SAM-dependent_MTases_sf"/>
</dbReference>
<dbReference type="GO" id="GO:0032259">
    <property type="term" value="P:methylation"/>
    <property type="evidence" value="ECO:0007669"/>
    <property type="project" value="UniProtKB-KW"/>
</dbReference>
<organism evidence="15 16">
    <name type="scientific">Fundicoccus culcitae</name>
    <dbReference type="NCBI Taxonomy" id="2969821"/>
    <lineage>
        <taxon>Bacteria</taxon>
        <taxon>Bacillati</taxon>
        <taxon>Bacillota</taxon>
        <taxon>Bacilli</taxon>
        <taxon>Lactobacillales</taxon>
        <taxon>Aerococcaceae</taxon>
        <taxon>Fundicoccus</taxon>
    </lineage>
</organism>
<sequence length="458" mass="52129">MMKIKKIAEQKLQKNVRWQALKIIHQVEYHSGYSNQLIDQFLSQSTLNDADNRLLVQLVYGVIQRRYTLDFYLKELIKDKKIDDWVMSLLRLSTYQMVYLDRIPSFAVVNEAVNIAKINGHQGLANFVNALLRSFERMTLPDFDQLANTVERLSVAYSIQPWIVEEMMRQFSGNIEEIEIVLASLLEEPFVSARINALPEEREELLAKLQAEGYEVAASPLSPYGIRCFKGNLIHSQLFQQGKITIQDESSMLVAPLGHIQGSEQILDACAAPGGKATHIAQFLTSGLLTALDLSSAKLDRAKEHAVRMGLSDKIDFQVADATKFNPNSQVFYDMIYLDAPCSGLGLMRRKPEIKYQKSPKDVSQLVSIQLKLLNHLDTLLKKDGTLIYSTCTTTTQENEDVITHFLREHPNYQIVPISSADQIPSDVITSEGYVRIWQHQFHTDGFFICRLKKIEKM</sequence>
<evidence type="ECO:0000256" key="6">
    <source>
        <dbReference type="ARBA" id="ARBA00022603"/>
    </source>
</evidence>
<evidence type="ECO:0000256" key="12">
    <source>
        <dbReference type="ARBA" id="ARBA00047283"/>
    </source>
</evidence>
<evidence type="ECO:0000256" key="10">
    <source>
        <dbReference type="ARBA" id="ARBA00030399"/>
    </source>
</evidence>
<dbReference type="CDD" id="cd02440">
    <property type="entry name" value="AdoMet_MTases"/>
    <property type="match status" value="1"/>
</dbReference>
<evidence type="ECO:0000256" key="8">
    <source>
        <dbReference type="ARBA" id="ARBA00022691"/>
    </source>
</evidence>
<dbReference type="Gene3D" id="3.40.50.150">
    <property type="entry name" value="Vaccinia Virus protein VP39"/>
    <property type="match status" value="1"/>
</dbReference>
<feature type="active site" description="Nucleophile" evidence="13">
    <location>
        <position position="392"/>
    </location>
</feature>
<evidence type="ECO:0000256" key="4">
    <source>
        <dbReference type="ARBA" id="ARBA00022490"/>
    </source>
</evidence>
<comment type="catalytic activity">
    <reaction evidence="12">
        <text>cytidine(967) in 16S rRNA + S-adenosyl-L-methionine = 5-methylcytidine(967) in 16S rRNA + S-adenosyl-L-homocysteine + H(+)</text>
        <dbReference type="Rhea" id="RHEA:42748"/>
        <dbReference type="Rhea" id="RHEA-COMP:10219"/>
        <dbReference type="Rhea" id="RHEA-COMP:10220"/>
        <dbReference type="ChEBI" id="CHEBI:15378"/>
        <dbReference type="ChEBI" id="CHEBI:57856"/>
        <dbReference type="ChEBI" id="CHEBI:59789"/>
        <dbReference type="ChEBI" id="CHEBI:74483"/>
        <dbReference type="ChEBI" id="CHEBI:82748"/>
        <dbReference type="EC" id="2.1.1.176"/>
    </reaction>
</comment>
<dbReference type="PANTHER" id="PTHR22807:SF53">
    <property type="entry name" value="RIBOSOMAL RNA SMALL SUBUNIT METHYLTRANSFERASE B-RELATED"/>
    <property type="match status" value="1"/>
</dbReference>
<keyword evidence="6 13" id="KW-0489">Methyltransferase</keyword>
<feature type="binding site" evidence="13">
    <location>
        <position position="321"/>
    </location>
    <ligand>
        <name>S-adenosyl-L-methionine</name>
        <dbReference type="ChEBI" id="CHEBI:59789"/>
    </ligand>
</feature>
<evidence type="ECO:0000256" key="5">
    <source>
        <dbReference type="ARBA" id="ARBA00022552"/>
    </source>
</evidence>
<dbReference type="NCBIfam" id="NF011494">
    <property type="entry name" value="PRK14902.1"/>
    <property type="match status" value="1"/>
</dbReference>
<protein>
    <recommendedName>
        <fullName evidence="3">16S rRNA (cytosine(967)-C(5))-methyltransferase</fullName>
        <ecNumber evidence="3">2.1.1.176</ecNumber>
    </recommendedName>
    <alternativeName>
        <fullName evidence="10">16S rRNA m5C967 methyltransferase</fullName>
    </alternativeName>
    <alternativeName>
        <fullName evidence="11">rRNA (cytosine-C(5)-)-methyltransferase RsmB</fullName>
    </alternativeName>
</protein>
<dbReference type="PANTHER" id="PTHR22807">
    <property type="entry name" value="NOP2 YEAST -RELATED NOL1/NOP2/FMU SUN DOMAIN-CONTAINING"/>
    <property type="match status" value="1"/>
</dbReference>
<keyword evidence="7 13" id="KW-0808">Transferase</keyword>
<name>A0ABY5P675_9LACT</name>
<proteinExistence type="inferred from homology"/>
<dbReference type="InterPro" id="IPR049560">
    <property type="entry name" value="MeTrfase_RsmB-F_NOP2_cat"/>
</dbReference>
<dbReference type="InterPro" id="IPR006027">
    <property type="entry name" value="NusB_RsmB_TIM44"/>
</dbReference>
<evidence type="ECO:0000256" key="1">
    <source>
        <dbReference type="ARBA" id="ARBA00002724"/>
    </source>
</evidence>
<evidence type="ECO:0000256" key="2">
    <source>
        <dbReference type="ARBA" id="ARBA00004496"/>
    </source>
</evidence>
<dbReference type="Gene3D" id="3.30.70.1170">
    <property type="entry name" value="Sun protein, domain 3"/>
    <property type="match status" value="1"/>
</dbReference>
<evidence type="ECO:0000313" key="15">
    <source>
        <dbReference type="EMBL" id="UUX34081.1"/>
    </source>
</evidence>
<dbReference type="PRINTS" id="PR02008">
    <property type="entry name" value="RCMTFAMILY"/>
</dbReference>
<dbReference type="Proteomes" id="UP001315967">
    <property type="component" value="Chromosome"/>
</dbReference>
<evidence type="ECO:0000256" key="3">
    <source>
        <dbReference type="ARBA" id="ARBA00012140"/>
    </source>
</evidence>